<accession>A0A0E0AG55</accession>
<evidence type="ECO:0000313" key="2">
    <source>
        <dbReference type="EnsemblPlants" id="OGLUM07G03600.1"/>
    </source>
</evidence>
<keyword evidence="3" id="KW-1185">Reference proteome</keyword>
<evidence type="ECO:0000256" key="1">
    <source>
        <dbReference type="SAM" id="Phobius"/>
    </source>
</evidence>
<dbReference type="Proteomes" id="UP000026961">
    <property type="component" value="Chromosome 7"/>
</dbReference>
<feature type="transmembrane region" description="Helical" evidence="1">
    <location>
        <begin position="78"/>
        <end position="101"/>
    </location>
</feature>
<keyword evidence="1" id="KW-0472">Membrane</keyword>
<dbReference type="EnsemblPlants" id="OGLUM07G03600.1">
    <property type="protein sequence ID" value="OGLUM07G03600.1"/>
    <property type="gene ID" value="OGLUM07G03600"/>
</dbReference>
<dbReference type="HOGENOM" id="CLU_141292_0_0_1"/>
<feature type="transmembrane region" description="Helical" evidence="1">
    <location>
        <begin position="113"/>
        <end position="133"/>
    </location>
</feature>
<evidence type="ECO:0000313" key="3">
    <source>
        <dbReference type="Proteomes" id="UP000026961"/>
    </source>
</evidence>
<keyword evidence="1" id="KW-0812">Transmembrane</keyword>
<name>A0A0E0AG55_9ORYZ</name>
<proteinExistence type="predicted"/>
<organism evidence="2">
    <name type="scientific">Oryza glumipatula</name>
    <dbReference type="NCBI Taxonomy" id="40148"/>
    <lineage>
        <taxon>Eukaryota</taxon>
        <taxon>Viridiplantae</taxon>
        <taxon>Streptophyta</taxon>
        <taxon>Embryophyta</taxon>
        <taxon>Tracheophyta</taxon>
        <taxon>Spermatophyta</taxon>
        <taxon>Magnoliopsida</taxon>
        <taxon>Liliopsida</taxon>
        <taxon>Poales</taxon>
        <taxon>Poaceae</taxon>
        <taxon>BOP clade</taxon>
        <taxon>Oryzoideae</taxon>
        <taxon>Oryzeae</taxon>
        <taxon>Oryzinae</taxon>
        <taxon>Oryza</taxon>
    </lineage>
</organism>
<keyword evidence="1" id="KW-1133">Transmembrane helix</keyword>
<dbReference type="Gramene" id="OGLUM07G03600.1">
    <property type="protein sequence ID" value="OGLUM07G03600.1"/>
    <property type="gene ID" value="OGLUM07G03600"/>
</dbReference>
<reference evidence="2" key="1">
    <citation type="submission" date="2015-04" db="UniProtKB">
        <authorList>
            <consortium name="EnsemblPlants"/>
        </authorList>
    </citation>
    <scope>IDENTIFICATION</scope>
</reference>
<dbReference type="AlphaFoldDB" id="A0A0E0AG55"/>
<protein>
    <submittedName>
        <fullName evidence="2">Uncharacterized protein</fullName>
    </submittedName>
</protein>
<reference evidence="2" key="2">
    <citation type="submission" date="2018-05" db="EMBL/GenBank/DDBJ databases">
        <title>OgluRS3 (Oryza glumaepatula Reference Sequence Version 3).</title>
        <authorList>
            <person name="Zhang J."/>
            <person name="Kudrna D."/>
            <person name="Lee S."/>
            <person name="Talag J."/>
            <person name="Welchert J."/>
            <person name="Wing R.A."/>
        </authorList>
    </citation>
    <scope>NUCLEOTIDE SEQUENCE [LARGE SCALE GENOMIC DNA]</scope>
</reference>
<sequence length="172" mass="18795">MNSNAESVHNPPEIIIHVVDDLAPPPPNAIAVPPRILPPATAFRRRPPPPSEAVRAARGILFIFKCKYGQMAYSILKNGVSCFAAIAMASSVTIYFMVHPIKGDSIADERSGVRLMCGFILAVAVIWLLLSYFSCDDKCVILDDEEQQAGNPVAETRGHVQWPGGQPFYVFT</sequence>